<gene>
    <name evidence="1" type="ORF">M9Y10_031056</name>
</gene>
<dbReference type="EMBL" id="JAPFFF010000048">
    <property type="protein sequence ID" value="KAK8840118.1"/>
    <property type="molecule type" value="Genomic_DNA"/>
</dbReference>
<proteinExistence type="predicted"/>
<dbReference type="PANTHER" id="PTHR24159:SF5">
    <property type="entry name" value="ANK_REP_REGION DOMAIN-CONTAINING PROTEIN"/>
    <property type="match status" value="1"/>
</dbReference>
<keyword evidence="2" id="KW-1185">Reference proteome</keyword>
<evidence type="ECO:0000313" key="2">
    <source>
        <dbReference type="Proteomes" id="UP001470230"/>
    </source>
</evidence>
<dbReference type="SUPFAM" id="SSF48403">
    <property type="entry name" value="Ankyrin repeat"/>
    <property type="match status" value="1"/>
</dbReference>
<accession>A0ABR2H1N3</accession>
<organism evidence="1 2">
    <name type="scientific">Tritrichomonas musculus</name>
    <dbReference type="NCBI Taxonomy" id="1915356"/>
    <lineage>
        <taxon>Eukaryota</taxon>
        <taxon>Metamonada</taxon>
        <taxon>Parabasalia</taxon>
        <taxon>Tritrichomonadida</taxon>
        <taxon>Tritrichomonadidae</taxon>
        <taxon>Tritrichomonas</taxon>
    </lineage>
</organism>
<evidence type="ECO:0008006" key="3">
    <source>
        <dbReference type="Google" id="ProtNLM"/>
    </source>
</evidence>
<dbReference type="InterPro" id="IPR036770">
    <property type="entry name" value="Ankyrin_rpt-contain_sf"/>
</dbReference>
<sequence>MEMKGIQYKLLEYIDKEHNTEENFQNINQLLIDQKILENRHDTSTFLYLISKIANNHHRVNDFFTKIEHIIKSIKDDILKHFTNTEIFDIFKQNKRLLLFLLQEKMIQFDTKIVSKIIEGKYRELFYPHYFYTEIKPFISCILDTDIKRKIPENFDQKRSNGENDQIVCELIRNDSIEEFITFVNKSNLSLKSTIEHSIFETNPLLLKKKKVTLIEYTAFFGSIQIFRYLYLNNVELSSSLWIYSIHGANEEIIHILNEQKVEPKFEFIEYNKTHHFYSERCVSSFEGCLKEALKCHHNEIANYILNNYIDKNELAENIGKIYDRNLSKYCFHYYNFDFFQSDFNSKFIFHYSCQYDYYNIVNFLLNTKRIDINSTVVLKLMIFIHQIPNKNFVFFIEFFIFIFP</sequence>
<protein>
    <recommendedName>
        <fullName evidence="3">DUF3447 domain-containing protein</fullName>
    </recommendedName>
</protein>
<evidence type="ECO:0000313" key="1">
    <source>
        <dbReference type="EMBL" id="KAK8840118.1"/>
    </source>
</evidence>
<dbReference type="PANTHER" id="PTHR24159">
    <property type="match status" value="1"/>
</dbReference>
<reference evidence="1 2" key="1">
    <citation type="submission" date="2024-04" db="EMBL/GenBank/DDBJ databases">
        <title>Tritrichomonas musculus Genome.</title>
        <authorList>
            <person name="Alves-Ferreira E."/>
            <person name="Grigg M."/>
            <person name="Lorenzi H."/>
            <person name="Galac M."/>
        </authorList>
    </citation>
    <scope>NUCLEOTIDE SEQUENCE [LARGE SCALE GENOMIC DNA]</scope>
    <source>
        <strain evidence="1 2">EAF2021</strain>
    </source>
</reference>
<name>A0ABR2H1N3_9EUKA</name>
<comment type="caution">
    <text evidence="1">The sequence shown here is derived from an EMBL/GenBank/DDBJ whole genome shotgun (WGS) entry which is preliminary data.</text>
</comment>
<dbReference type="Proteomes" id="UP001470230">
    <property type="component" value="Unassembled WGS sequence"/>
</dbReference>